<dbReference type="Pfam" id="PF03544">
    <property type="entry name" value="TonB_C"/>
    <property type="match status" value="1"/>
</dbReference>
<evidence type="ECO:0000259" key="12">
    <source>
        <dbReference type="PROSITE" id="PS52015"/>
    </source>
</evidence>
<evidence type="ECO:0000256" key="11">
    <source>
        <dbReference type="SAM" id="SignalP"/>
    </source>
</evidence>
<evidence type="ECO:0000313" key="14">
    <source>
        <dbReference type="Proteomes" id="UP000831785"/>
    </source>
</evidence>
<evidence type="ECO:0000313" key="13">
    <source>
        <dbReference type="EMBL" id="UOQ53776.1"/>
    </source>
</evidence>
<evidence type="ECO:0000256" key="9">
    <source>
        <dbReference type="ARBA" id="ARBA00023136"/>
    </source>
</evidence>
<dbReference type="NCBIfam" id="TIGR01352">
    <property type="entry name" value="tonB_Cterm"/>
    <property type="match status" value="1"/>
</dbReference>
<evidence type="ECO:0000256" key="3">
    <source>
        <dbReference type="ARBA" id="ARBA00022448"/>
    </source>
</evidence>
<dbReference type="PROSITE" id="PS52015">
    <property type="entry name" value="TONB_CTD"/>
    <property type="match status" value="1"/>
</dbReference>
<keyword evidence="14" id="KW-1185">Reference proteome</keyword>
<proteinExistence type="inferred from homology"/>
<keyword evidence="8" id="KW-1133">Transmembrane helix</keyword>
<dbReference type="RefSeq" id="WP_244719562.1">
    <property type="nucleotide sequence ID" value="NZ_CP095049.1"/>
</dbReference>
<dbReference type="Gene3D" id="3.30.1150.10">
    <property type="match status" value="1"/>
</dbReference>
<gene>
    <name evidence="13" type="ORF">MUN80_03215</name>
</gene>
<dbReference type="PANTHER" id="PTHR33446:SF2">
    <property type="entry name" value="PROTEIN TONB"/>
    <property type="match status" value="1"/>
</dbReference>
<feature type="chain" id="PRO_5045464610" evidence="11">
    <location>
        <begin position="22"/>
        <end position="505"/>
    </location>
</feature>
<comment type="similarity">
    <text evidence="2">Belongs to the TonB family.</text>
</comment>
<feature type="region of interest" description="Disordered" evidence="10">
    <location>
        <begin position="363"/>
        <end position="394"/>
    </location>
</feature>
<evidence type="ECO:0000256" key="5">
    <source>
        <dbReference type="ARBA" id="ARBA00022519"/>
    </source>
</evidence>
<keyword evidence="11" id="KW-0732">Signal</keyword>
<evidence type="ECO:0000256" key="6">
    <source>
        <dbReference type="ARBA" id="ARBA00022692"/>
    </source>
</evidence>
<keyword evidence="6" id="KW-0812">Transmembrane</keyword>
<protein>
    <submittedName>
        <fullName evidence="13">TonB family protein</fullName>
    </submittedName>
</protein>
<evidence type="ECO:0000256" key="4">
    <source>
        <dbReference type="ARBA" id="ARBA00022475"/>
    </source>
</evidence>
<keyword evidence="9" id="KW-0472">Membrane</keyword>
<evidence type="ECO:0000256" key="10">
    <source>
        <dbReference type="SAM" id="MobiDB-lite"/>
    </source>
</evidence>
<name>A0ABY4FC88_9BACT</name>
<keyword evidence="4" id="KW-1003">Cell membrane</keyword>
<dbReference type="PANTHER" id="PTHR33446">
    <property type="entry name" value="PROTEIN TONB-RELATED"/>
    <property type="match status" value="1"/>
</dbReference>
<reference evidence="13 14" key="1">
    <citation type="submission" date="2022-04" db="EMBL/GenBank/DDBJ databases">
        <title>Hymenobacter sp. isolated from the air.</title>
        <authorList>
            <person name="Won M."/>
            <person name="Lee C.-M."/>
            <person name="Woen H.-Y."/>
            <person name="Kwon S.-W."/>
        </authorList>
    </citation>
    <scope>NUCLEOTIDE SEQUENCE [LARGE SCALE GENOMIC DNA]</scope>
    <source>
        <strain evidence="14">5116 S-27</strain>
    </source>
</reference>
<evidence type="ECO:0000256" key="1">
    <source>
        <dbReference type="ARBA" id="ARBA00004383"/>
    </source>
</evidence>
<dbReference type="InterPro" id="IPR006260">
    <property type="entry name" value="TonB/TolA_C"/>
</dbReference>
<dbReference type="NCBIfam" id="TIGR04183">
    <property type="entry name" value="Por_Secre_tail"/>
    <property type="match status" value="1"/>
</dbReference>
<accession>A0ABY4FC88</accession>
<comment type="subcellular location">
    <subcellularLocation>
        <location evidence="1">Cell inner membrane</location>
        <topology evidence="1">Single-pass membrane protein</topology>
        <orientation evidence="1">Periplasmic side</orientation>
    </subcellularLocation>
</comment>
<dbReference type="Proteomes" id="UP000831785">
    <property type="component" value="Chromosome"/>
</dbReference>
<keyword evidence="5" id="KW-0997">Cell inner membrane</keyword>
<keyword evidence="3" id="KW-0813">Transport</keyword>
<sequence length="505" mass="54443">MTAIRLILALSGVLLPAAAYAQTTTMPDAAPAAVKYDRLPEYIGGSEKMLQDLGRNTRYAAAALRARAEGKVNVTFIVDATGSATDMRVLDSSSPLLNESALQAVRALGKFRPAMQGGQAVPAPMTIPISFKIMQSGPAKPIAVAPVAAVQPQANTLVGSTTVEKIASFRDSTYQLATKKSLVQRHYFTYDVAGQPATHRVDVVENGKVISSNTWRYEYAKSGPLLTKINADGRRRYSFSYDNAGQLTKITQQYRPRDKWELMSETLLERQPGPDGTTQLAFSLSTKRYEGMSSFGRTDYTLNAEGSLVASTVRGFNYKPLEKPWTYSFEYDSSPNPLHNLFPSAGSPLEVEDSGLHNLIRKQKHDQSARPSTSTYSYTYTAHGNPVEGVGRNSSQRPYRYLTYRYANITVPAARSGAATSATGLTVFPNPASSKTTVTAKGIGRGEATLRLYDATGQLQRQASFATTSAEQAETILSVSGLASGVYTVEIAGPAATASGKLLVP</sequence>
<evidence type="ECO:0000256" key="7">
    <source>
        <dbReference type="ARBA" id="ARBA00022927"/>
    </source>
</evidence>
<evidence type="ECO:0000256" key="2">
    <source>
        <dbReference type="ARBA" id="ARBA00006555"/>
    </source>
</evidence>
<dbReference type="Gene3D" id="2.180.10.10">
    <property type="entry name" value="RHS repeat-associated core"/>
    <property type="match status" value="1"/>
</dbReference>
<dbReference type="EMBL" id="CP095049">
    <property type="protein sequence ID" value="UOQ53776.1"/>
    <property type="molecule type" value="Genomic_DNA"/>
</dbReference>
<dbReference type="InterPro" id="IPR051045">
    <property type="entry name" value="TonB-dependent_transducer"/>
</dbReference>
<keyword evidence="7" id="KW-0653">Protein transport</keyword>
<evidence type="ECO:0000256" key="8">
    <source>
        <dbReference type="ARBA" id="ARBA00022989"/>
    </source>
</evidence>
<dbReference type="InterPro" id="IPR037682">
    <property type="entry name" value="TonB_C"/>
</dbReference>
<feature type="signal peptide" evidence="11">
    <location>
        <begin position="1"/>
        <end position="21"/>
    </location>
</feature>
<feature type="domain" description="TonB C-terminal" evidence="12">
    <location>
        <begin position="44"/>
        <end position="140"/>
    </location>
</feature>
<dbReference type="Pfam" id="PF18962">
    <property type="entry name" value="Por_Secre_tail"/>
    <property type="match status" value="1"/>
</dbReference>
<dbReference type="InterPro" id="IPR026444">
    <property type="entry name" value="Secre_tail"/>
</dbReference>
<feature type="compositionally biased region" description="Low complexity" evidence="10">
    <location>
        <begin position="372"/>
        <end position="381"/>
    </location>
</feature>
<dbReference type="SUPFAM" id="SSF74653">
    <property type="entry name" value="TolA/TonB C-terminal domain"/>
    <property type="match status" value="1"/>
</dbReference>
<organism evidence="13 14">
    <name type="scientific">Hymenobacter cellulosivorans</name>
    <dbReference type="NCBI Taxonomy" id="2932249"/>
    <lineage>
        <taxon>Bacteria</taxon>
        <taxon>Pseudomonadati</taxon>
        <taxon>Bacteroidota</taxon>
        <taxon>Cytophagia</taxon>
        <taxon>Cytophagales</taxon>
        <taxon>Hymenobacteraceae</taxon>
        <taxon>Hymenobacter</taxon>
    </lineage>
</organism>